<dbReference type="Gene3D" id="1.10.10.60">
    <property type="entry name" value="Homeodomain-like"/>
    <property type="match status" value="2"/>
</dbReference>
<evidence type="ECO:0000256" key="4">
    <source>
        <dbReference type="SAM" id="Phobius"/>
    </source>
</evidence>
<evidence type="ECO:0000256" key="2">
    <source>
        <dbReference type="ARBA" id="ARBA00023125"/>
    </source>
</evidence>
<evidence type="ECO:0000256" key="1">
    <source>
        <dbReference type="ARBA" id="ARBA00023015"/>
    </source>
</evidence>
<organism evidence="6 7">
    <name type="scientific">Paenibacillus aceris</name>
    <dbReference type="NCBI Taxonomy" id="869555"/>
    <lineage>
        <taxon>Bacteria</taxon>
        <taxon>Bacillati</taxon>
        <taxon>Bacillota</taxon>
        <taxon>Bacilli</taxon>
        <taxon>Bacillales</taxon>
        <taxon>Paenibacillaceae</taxon>
        <taxon>Paenibacillus</taxon>
    </lineage>
</organism>
<name>A0ABS4I0A9_9BACL</name>
<dbReference type="InterPro" id="IPR041522">
    <property type="entry name" value="CdaR_GGDEF"/>
</dbReference>
<dbReference type="InterPro" id="IPR009057">
    <property type="entry name" value="Homeodomain-like_sf"/>
</dbReference>
<keyword evidence="2" id="KW-0238">DNA-binding</keyword>
<gene>
    <name evidence="6" type="ORF">J2Z65_003577</name>
</gene>
<dbReference type="RefSeq" id="WP_167060254.1">
    <property type="nucleotide sequence ID" value="NZ_JAAOZR010000023.1"/>
</dbReference>
<reference evidence="6 7" key="1">
    <citation type="submission" date="2021-03" db="EMBL/GenBank/DDBJ databases">
        <title>Genomic Encyclopedia of Type Strains, Phase IV (KMG-IV): sequencing the most valuable type-strain genomes for metagenomic binning, comparative biology and taxonomic classification.</title>
        <authorList>
            <person name="Goeker M."/>
        </authorList>
    </citation>
    <scope>NUCLEOTIDE SEQUENCE [LARGE SCALE GENOMIC DNA]</scope>
    <source>
        <strain evidence="6 7">DSM 24950</strain>
    </source>
</reference>
<dbReference type="SUPFAM" id="SSF46689">
    <property type="entry name" value="Homeodomain-like"/>
    <property type="match status" value="2"/>
</dbReference>
<keyword evidence="4" id="KW-0812">Transmembrane</keyword>
<evidence type="ECO:0000256" key="3">
    <source>
        <dbReference type="ARBA" id="ARBA00023163"/>
    </source>
</evidence>
<dbReference type="Pfam" id="PF17853">
    <property type="entry name" value="GGDEF_2"/>
    <property type="match status" value="1"/>
</dbReference>
<dbReference type="InterPro" id="IPR018060">
    <property type="entry name" value="HTH_AraC"/>
</dbReference>
<keyword evidence="7" id="KW-1185">Reference proteome</keyword>
<feature type="domain" description="HTH araC/xylS-type" evidence="5">
    <location>
        <begin position="670"/>
        <end position="767"/>
    </location>
</feature>
<sequence>MEKFNHNKLKLFKFRQTRGPFYRKGFAIVLLMASLPTALLAVATYFVGISQIEREVNRTHQLRQQYMAEKLNDQLLQLEKMVTMWKFNPIFQSKVGDMTMDDFQSNIVQSQDLTKTLLIMSNSSPLLREVRLYLPDSEIYLSALNPKFVVSITKSEIDYFRSLFIKDMDHYWTYAGGYLSFVQLVPEQVPYGYLLAQFDAAAINQLISPDPDLQATAFILKANGDWLDSNETPETESHPFKYYLREEVNKHQGKSGSFFSSWKGEKYAVTYGSIDRTGWMYVSAEPISKLTQPIVNASRILLMLGCIGIIVAVCLSWMASRKLNQPMNRLVQLFRSTKKDFPQHEVGDEVEFIERQWKFLNSESKILHERMESHFATLREFFLFQLLNDHLYLSEDHLRTRMEQYGWDLEGKRLALVVIRLLGFSKLQGRFADGDEQLVTFAAVNVIREIADNQFEQAEVISGQDFTVSLLLMLPEDQTDKKKLQEFSEDVVRSLTTILQMNILVGIAKPTNRLSELPQAFQEVNQSFSHRNIQESNQILDLEQLTINEPSIPYPFAAEKELMRCIRSGDREETNDALNEFLNEMTAVMETEMALRLGMNQLLGTLLNQILLAGYSPISLFRTDLYEELGRLREPHEMARWFRDKIGVYLRTVEETVNKTQVHLMKETIDTVVGLLEENYTEDVSLEWYAERFGISIYKLSAGFKEVTGVNFIDYLTRLRINKSKELLLHSSEKVNDIAFRVGYQPSYYYRVFKKHEGVTPTQYREIHKGSA</sequence>
<dbReference type="Pfam" id="PF12833">
    <property type="entry name" value="HTH_18"/>
    <property type="match status" value="1"/>
</dbReference>
<dbReference type="PANTHER" id="PTHR43280:SF28">
    <property type="entry name" value="HTH-TYPE TRANSCRIPTIONAL ACTIVATOR RHAS"/>
    <property type="match status" value="1"/>
</dbReference>
<protein>
    <submittedName>
        <fullName evidence="6">AraC-like DNA-binding protein/HAMP domain-containing protein</fullName>
    </submittedName>
</protein>
<keyword evidence="4" id="KW-0472">Membrane</keyword>
<evidence type="ECO:0000313" key="7">
    <source>
        <dbReference type="Proteomes" id="UP001519344"/>
    </source>
</evidence>
<dbReference type="PANTHER" id="PTHR43280">
    <property type="entry name" value="ARAC-FAMILY TRANSCRIPTIONAL REGULATOR"/>
    <property type="match status" value="1"/>
</dbReference>
<dbReference type="Proteomes" id="UP001519344">
    <property type="component" value="Unassembled WGS sequence"/>
</dbReference>
<dbReference type="EMBL" id="JAGGKV010000008">
    <property type="protein sequence ID" value="MBP1964354.1"/>
    <property type="molecule type" value="Genomic_DNA"/>
</dbReference>
<keyword evidence="3" id="KW-0804">Transcription</keyword>
<proteinExistence type="predicted"/>
<feature type="transmembrane region" description="Helical" evidence="4">
    <location>
        <begin position="21"/>
        <end position="47"/>
    </location>
</feature>
<evidence type="ECO:0000313" key="6">
    <source>
        <dbReference type="EMBL" id="MBP1964354.1"/>
    </source>
</evidence>
<keyword evidence="4" id="KW-1133">Transmembrane helix</keyword>
<evidence type="ECO:0000259" key="5">
    <source>
        <dbReference type="PROSITE" id="PS01124"/>
    </source>
</evidence>
<comment type="caution">
    <text evidence="6">The sequence shown here is derived from an EMBL/GenBank/DDBJ whole genome shotgun (WGS) entry which is preliminary data.</text>
</comment>
<accession>A0ABS4I0A9</accession>
<dbReference type="PROSITE" id="PS00041">
    <property type="entry name" value="HTH_ARAC_FAMILY_1"/>
    <property type="match status" value="1"/>
</dbReference>
<dbReference type="SMART" id="SM00342">
    <property type="entry name" value="HTH_ARAC"/>
    <property type="match status" value="1"/>
</dbReference>
<keyword evidence="1" id="KW-0805">Transcription regulation</keyword>
<dbReference type="PROSITE" id="PS01124">
    <property type="entry name" value="HTH_ARAC_FAMILY_2"/>
    <property type="match status" value="1"/>
</dbReference>
<dbReference type="InterPro" id="IPR018062">
    <property type="entry name" value="HTH_AraC-typ_CS"/>
</dbReference>
<feature type="transmembrane region" description="Helical" evidence="4">
    <location>
        <begin position="300"/>
        <end position="319"/>
    </location>
</feature>